<sequence>SNIFGITGGITFNGEGVRSMFHLDLMHLMEEGLVKMGEMLPGQTVNITRYVGLEDASIQRTLIVTTIKINEVLFPVSSVLIREIEYVGTSQVLVEAT</sequence>
<dbReference type="Proteomes" id="UP000499080">
    <property type="component" value="Unassembled WGS sequence"/>
</dbReference>
<reference evidence="1 2" key="1">
    <citation type="journal article" date="2019" name="Sci. Rep.">
        <title>Orb-weaving spider Araneus ventricosus genome elucidates the spidroin gene catalogue.</title>
        <authorList>
            <person name="Kono N."/>
            <person name="Nakamura H."/>
            <person name="Ohtoshi R."/>
            <person name="Moran D.A.P."/>
            <person name="Shinohara A."/>
            <person name="Yoshida Y."/>
            <person name="Fujiwara M."/>
            <person name="Mori M."/>
            <person name="Tomita M."/>
            <person name="Arakawa K."/>
        </authorList>
    </citation>
    <scope>NUCLEOTIDE SEQUENCE [LARGE SCALE GENOMIC DNA]</scope>
</reference>
<evidence type="ECO:0000313" key="2">
    <source>
        <dbReference type="Proteomes" id="UP000499080"/>
    </source>
</evidence>
<keyword evidence="2" id="KW-1185">Reference proteome</keyword>
<accession>A0A4Y2WM38</accession>
<dbReference type="EMBL" id="BGPR01063359">
    <property type="protein sequence ID" value="GBO38573.1"/>
    <property type="molecule type" value="Genomic_DNA"/>
</dbReference>
<evidence type="ECO:0000313" key="1">
    <source>
        <dbReference type="EMBL" id="GBO38573.1"/>
    </source>
</evidence>
<comment type="caution">
    <text evidence="1">The sequence shown here is derived from an EMBL/GenBank/DDBJ whole genome shotgun (WGS) entry which is preliminary data.</text>
</comment>
<proteinExistence type="predicted"/>
<dbReference type="OrthoDB" id="5984008at2759"/>
<protein>
    <submittedName>
        <fullName evidence="1">Uncharacterized protein</fullName>
    </submittedName>
</protein>
<dbReference type="AlphaFoldDB" id="A0A4Y2WM38"/>
<gene>
    <name evidence="1" type="ORF">AVEN_184820_1</name>
</gene>
<organism evidence="1 2">
    <name type="scientific">Araneus ventricosus</name>
    <name type="common">Orbweaver spider</name>
    <name type="synonym">Epeira ventricosa</name>
    <dbReference type="NCBI Taxonomy" id="182803"/>
    <lineage>
        <taxon>Eukaryota</taxon>
        <taxon>Metazoa</taxon>
        <taxon>Ecdysozoa</taxon>
        <taxon>Arthropoda</taxon>
        <taxon>Chelicerata</taxon>
        <taxon>Arachnida</taxon>
        <taxon>Araneae</taxon>
        <taxon>Araneomorphae</taxon>
        <taxon>Entelegynae</taxon>
        <taxon>Araneoidea</taxon>
        <taxon>Araneidae</taxon>
        <taxon>Araneus</taxon>
    </lineage>
</organism>
<dbReference type="Gene3D" id="3.40.50.2300">
    <property type="match status" value="2"/>
</dbReference>
<feature type="non-terminal residue" evidence="1">
    <location>
        <position position="1"/>
    </location>
</feature>
<name>A0A4Y2WM38_ARAVE</name>